<sequence length="97" mass="11181">MKKIECYETDDGKLFTTYEEALMHEKEEEIKSDLGKLLNTCILTVDLMNKHLGENKLCNNPIDAQIFKKFLVSYMTEVMLKDFTAFKSLFDGGLSCK</sequence>
<proteinExistence type="predicted"/>
<reference evidence="1" key="1">
    <citation type="submission" date="2023-04" db="EMBL/GenBank/DDBJ databases">
        <title>The human skin virome in hidradenitis suppurativa patients.</title>
        <authorList>
            <person name="Jansen D."/>
        </authorList>
    </citation>
    <scope>NUCLEOTIDE SEQUENCE</scope>
    <source>
        <strain evidence="1">VC4_HSPhageA</strain>
    </source>
</reference>
<name>A0AA50ACV2_9VIRU</name>
<dbReference type="EMBL" id="OQ890324">
    <property type="protein sequence ID" value="WLJ26286.1"/>
    <property type="molecule type" value="Genomic_DNA"/>
</dbReference>
<protein>
    <submittedName>
        <fullName evidence="1">Uncharacterized protein</fullName>
    </submittedName>
</protein>
<accession>A0AA50ACV2</accession>
<organism evidence="1">
    <name type="scientific">Firmicutes phage HS16</name>
    <dbReference type="NCBI Taxonomy" id="3056394"/>
    <lineage>
        <taxon>Viruses</taxon>
    </lineage>
</organism>
<evidence type="ECO:0000313" key="1">
    <source>
        <dbReference type="EMBL" id="WLJ26286.1"/>
    </source>
</evidence>